<dbReference type="EMBL" id="BAABAT010000114">
    <property type="protein sequence ID" value="GAA4264213.1"/>
    <property type="molecule type" value="Genomic_DNA"/>
</dbReference>
<proteinExistence type="predicted"/>
<sequence>MQPVQLSLMPEQVPAPPATLIVQLPAGQVAAALALLAALIARAATAGARPVVGDE</sequence>
<keyword evidence="1" id="KW-0812">Transmembrane</keyword>
<comment type="caution">
    <text evidence="2">The sequence shown here is derived from an EMBL/GenBank/DDBJ whole genome shotgun (WGS) entry which is preliminary data.</text>
</comment>
<gene>
    <name evidence="2" type="ORF">GCM10022255_115770</name>
</gene>
<organism evidence="2 3">
    <name type="scientific">Dactylosporangium darangshiense</name>
    <dbReference type="NCBI Taxonomy" id="579108"/>
    <lineage>
        <taxon>Bacteria</taxon>
        <taxon>Bacillati</taxon>
        <taxon>Actinomycetota</taxon>
        <taxon>Actinomycetes</taxon>
        <taxon>Micromonosporales</taxon>
        <taxon>Micromonosporaceae</taxon>
        <taxon>Dactylosporangium</taxon>
    </lineage>
</organism>
<reference evidence="3" key="1">
    <citation type="journal article" date="2019" name="Int. J. Syst. Evol. Microbiol.">
        <title>The Global Catalogue of Microorganisms (GCM) 10K type strain sequencing project: providing services to taxonomists for standard genome sequencing and annotation.</title>
        <authorList>
            <consortium name="The Broad Institute Genomics Platform"/>
            <consortium name="The Broad Institute Genome Sequencing Center for Infectious Disease"/>
            <person name="Wu L."/>
            <person name="Ma J."/>
        </authorList>
    </citation>
    <scope>NUCLEOTIDE SEQUENCE [LARGE SCALE GENOMIC DNA]</scope>
    <source>
        <strain evidence="3">JCM 17441</strain>
    </source>
</reference>
<keyword evidence="1" id="KW-1133">Transmembrane helix</keyword>
<keyword evidence="1" id="KW-0472">Membrane</keyword>
<dbReference type="Proteomes" id="UP001500620">
    <property type="component" value="Unassembled WGS sequence"/>
</dbReference>
<accession>A0ABP8DW35</accession>
<evidence type="ECO:0000313" key="2">
    <source>
        <dbReference type="EMBL" id="GAA4264213.1"/>
    </source>
</evidence>
<name>A0ABP8DW35_9ACTN</name>
<evidence type="ECO:0000313" key="3">
    <source>
        <dbReference type="Proteomes" id="UP001500620"/>
    </source>
</evidence>
<evidence type="ECO:0000256" key="1">
    <source>
        <dbReference type="SAM" id="Phobius"/>
    </source>
</evidence>
<feature type="transmembrane region" description="Helical" evidence="1">
    <location>
        <begin position="20"/>
        <end position="41"/>
    </location>
</feature>
<protein>
    <submittedName>
        <fullName evidence="2">Uncharacterized protein</fullName>
    </submittedName>
</protein>
<keyword evidence="3" id="KW-1185">Reference proteome</keyword>